<reference evidence="3 4" key="1">
    <citation type="submission" date="2007-04" db="EMBL/GenBank/DDBJ databases">
        <title>Complete sequence of Pyrobaculum arsenaticum DSM 13514.</title>
        <authorList>
            <consortium name="US DOE Joint Genome Institute"/>
            <person name="Copeland A."/>
            <person name="Lucas S."/>
            <person name="Lapidus A."/>
            <person name="Barry K."/>
            <person name="Glavina del Rio T."/>
            <person name="Dalin E."/>
            <person name="Tice H."/>
            <person name="Pitluck S."/>
            <person name="Chain P."/>
            <person name="Malfatti S."/>
            <person name="Shin M."/>
            <person name="Vergez L."/>
            <person name="Schmutz J."/>
            <person name="Larimer F."/>
            <person name="Land M."/>
            <person name="Hauser L."/>
            <person name="Kyrpides N."/>
            <person name="Mikhailova N."/>
            <person name="Cozen A.E."/>
            <person name="Fitz-Gibbon S.T."/>
            <person name="House C.H."/>
            <person name="Saltikov C."/>
            <person name="Lowe T.M."/>
            <person name="Richardson P."/>
        </authorList>
    </citation>
    <scope>NUCLEOTIDE SEQUENCE [LARGE SCALE GENOMIC DNA]</scope>
    <source>
        <strain evidence="4">ATCC 700994 / DSM 13514 / JCM 11321 / PZ6</strain>
    </source>
</reference>
<proteinExistence type="predicted"/>
<keyword evidence="1" id="KW-0472">Membrane</keyword>
<keyword evidence="1" id="KW-0812">Transmembrane</keyword>
<dbReference type="Proteomes" id="UP000001567">
    <property type="component" value="Chromosome"/>
</dbReference>
<dbReference type="CDD" id="cd05403">
    <property type="entry name" value="NT_KNTase_like"/>
    <property type="match status" value="1"/>
</dbReference>
<dbReference type="InterPro" id="IPR002934">
    <property type="entry name" value="Polymerase_NTP_transf_dom"/>
</dbReference>
<dbReference type="AlphaFoldDB" id="A4WJZ8"/>
<dbReference type="Gene3D" id="3.30.460.10">
    <property type="entry name" value="Beta Polymerase, domain 2"/>
    <property type="match status" value="1"/>
</dbReference>
<dbReference type="InterPro" id="IPR043519">
    <property type="entry name" value="NT_sf"/>
</dbReference>
<feature type="domain" description="Polymerase nucleotidyl transferase" evidence="2">
    <location>
        <begin position="27"/>
        <end position="61"/>
    </location>
</feature>
<dbReference type="KEGG" id="pas:Pars_1137"/>
<gene>
    <name evidence="3" type="ordered locus">Pars_1137</name>
</gene>
<organism evidence="3 4">
    <name type="scientific">Pyrobaculum arsenaticum (strain DSM 13514 / JCM 11321 / PZ6)</name>
    <dbReference type="NCBI Taxonomy" id="340102"/>
    <lineage>
        <taxon>Archaea</taxon>
        <taxon>Thermoproteota</taxon>
        <taxon>Thermoprotei</taxon>
        <taxon>Thermoproteales</taxon>
        <taxon>Thermoproteaceae</taxon>
        <taxon>Pyrobaculum</taxon>
    </lineage>
</organism>
<sequence length="145" mass="15629">MSNQPSASLTPKELEKATEIAVEGVDAVAVYLFGSAARGRFVRGLSDVDILVVTKSPPPYRAKTSRIDAGDINVVYMSAEEICEAYRRGNHLVIEALDEGILLAGTPLRCADRGFGARYANTAFGCFNYLLISALSAMYFLSSIV</sequence>
<evidence type="ECO:0000313" key="3">
    <source>
        <dbReference type="EMBL" id="ABP50715.1"/>
    </source>
</evidence>
<dbReference type="GeneID" id="5054323"/>
<dbReference type="GO" id="GO:0016779">
    <property type="term" value="F:nucleotidyltransferase activity"/>
    <property type="evidence" value="ECO:0007669"/>
    <property type="project" value="InterPro"/>
</dbReference>
<protein>
    <submittedName>
        <fullName evidence="3">DNA polymerase, beta domain protein region</fullName>
    </submittedName>
</protein>
<evidence type="ECO:0000256" key="1">
    <source>
        <dbReference type="SAM" id="Phobius"/>
    </source>
</evidence>
<dbReference type="EMBL" id="CP000660">
    <property type="protein sequence ID" value="ABP50715.1"/>
    <property type="molecule type" value="Genomic_DNA"/>
</dbReference>
<feature type="transmembrane region" description="Helical" evidence="1">
    <location>
        <begin position="119"/>
        <end position="141"/>
    </location>
</feature>
<evidence type="ECO:0000313" key="4">
    <source>
        <dbReference type="Proteomes" id="UP000001567"/>
    </source>
</evidence>
<dbReference type="HOGENOM" id="CLU_149109_0_0_2"/>
<keyword evidence="1" id="KW-1133">Transmembrane helix</keyword>
<name>A4WJZ8_PYRAR</name>
<accession>A4WJZ8</accession>
<dbReference type="SUPFAM" id="SSF81301">
    <property type="entry name" value="Nucleotidyltransferase"/>
    <property type="match status" value="1"/>
</dbReference>
<evidence type="ECO:0000259" key="2">
    <source>
        <dbReference type="Pfam" id="PF01909"/>
    </source>
</evidence>
<dbReference type="Pfam" id="PF01909">
    <property type="entry name" value="NTP_transf_2"/>
    <property type="match status" value="1"/>
</dbReference>
<dbReference type="RefSeq" id="WP_011900622.1">
    <property type="nucleotide sequence ID" value="NC_009376.1"/>
</dbReference>